<dbReference type="EMBL" id="JAHQIW010004742">
    <property type="protein sequence ID" value="KAJ1363487.1"/>
    <property type="molecule type" value="Genomic_DNA"/>
</dbReference>
<protein>
    <submittedName>
        <fullName evidence="1">Uncharacterized protein</fullName>
    </submittedName>
</protein>
<organism evidence="1 2">
    <name type="scientific">Parelaphostrongylus tenuis</name>
    <name type="common">Meningeal worm</name>
    <dbReference type="NCBI Taxonomy" id="148309"/>
    <lineage>
        <taxon>Eukaryota</taxon>
        <taxon>Metazoa</taxon>
        <taxon>Ecdysozoa</taxon>
        <taxon>Nematoda</taxon>
        <taxon>Chromadorea</taxon>
        <taxon>Rhabditida</taxon>
        <taxon>Rhabditina</taxon>
        <taxon>Rhabditomorpha</taxon>
        <taxon>Strongyloidea</taxon>
        <taxon>Metastrongylidae</taxon>
        <taxon>Parelaphostrongylus</taxon>
    </lineage>
</organism>
<sequence>MAVFFLPTDSGDYWRDNGPQCNVHLLPQRSSRRPAIQRMEGLICPREINSTKVCEID</sequence>
<evidence type="ECO:0000313" key="1">
    <source>
        <dbReference type="EMBL" id="KAJ1363487.1"/>
    </source>
</evidence>
<accession>A0AAD5N732</accession>
<reference evidence="1" key="1">
    <citation type="submission" date="2021-06" db="EMBL/GenBank/DDBJ databases">
        <title>Parelaphostrongylus tenuis whole genome reference sequence.</title>
        <authorList>
            <person name="Garwood T.J."/>
            <person name="Larsen P.A."/>
            <person name="Fountain-Jones N.M."/>
            <person name="Garbe J.R."/>
            <person name="Macchietto M.G."/>
            <person name="Kania S.A."/>
            <person name="Gerhold R.W."/>
            <person name="Richards J.E."/>
            <person name="Wolf T.M."/>
        </authorList>
    </citation>
    <scope>NUCLEOTIDE SEQUENCE</scope>
    <source>
        <strain evidence="1">MNPRO001-30</strain>
        <tissue evidence="1">Meninges</tissue>
    </source>
</reference>
<name>A0AAD5N732_PARTN</name>
<proteinExistence type="predicted"/>
<keyword evidence="2" id="KW-1185">Reference proteome</keyword>
<comment type="caution">
    <text evidence="1">The sequence shown here is derived from an EMBL/GenBank/DDBJ whole genome shotgun (WGS) entry which is preliminary data.</text>
</comment>
<dbReference type="Proteomes" id="UP001196413">
    <property type="component" value="Unassembled WGS sequence"/>
</dbReference>
<evidence type="ECO:0000313" key="2">
    <source>
        <dbReference type="Proteomes" id="UP001196413"/>
    </source>
</evidence>
<gene>
    <name evidence="1" type="ORF">KIN20_023369</name>
</gene>
<dbReference type="AlphaFoldDB" id="A0AAD5N732"/>